<dbReference type="GO" id="GO:0005524">
    <property type="term" value="F:ATP binding"/>
    <property type="evidence" value="ECO:0007669"/>
    <property type="project" value="InterPro"/>
</dbReference>
<reference evidence="4" key="1">
    <citation type="submission" date="2012-11" db="EMBL/GenBank/DDBJ databases">
        <authorList>
            <person name="Lucero-Rivera Y.E."/>
            <person name="Tovar-Ramirez D."/>
        </authorList>
    </citation>
    <scope>NUCLEOTIDE SEQUENCE [LARGE SCALE GENOMIC DNA]</scope>
    <source>
        <strain evidence="4">Araruama</strain>
    </source>
</reference>
<dbReference type="InterPro" id="IPR027417">
    <property type="entry name" value="P-loop_NTPase"/>
</dbReference>
<dbReference type="Proteomes" id="UP000189670">
    <property type="component" value="Unassembled WGS sequence"/>
</dbReference>
<name>A0A1V1PFY1_9BACT</name>
<sequence>MIEEIRIQKYKSIKDLTIAFQTPLTALVGKCGAGKTNVLEGIYLACLLSFSGVIPQSHQGDVPKGFSVYFKLNIRKKSCWYHFKFLFKKDRYFIQDSFTIKDGRKKIELFAKRDPFTVKFYNNAKLIYIPAESSGLSLVKKMIVMPDFPEEFIGLADYVNEIAGVILDFSKIRYFRVQTQLDPALFLVKDFDLWQKTKFVVSDDLRFSFELYDLFKNRPKEFEQFANELRKLELVDGIQASEITAKDEVGKDYHCLVWRFVVNGQAFPFTALSQGGRRLIQMIFDLYTNKSTLMLIQQLESGMHYALFMDYLNILENQDTGKKYYFQVIQIICSRY</sequence>
<dbReference type="InterPro" id="IPR038729">
    <property type="entry name" value="Rad50/SbcC_AAA"/>
</dbReference>
<dbReference type="PANTHER" id="PTHR43581">
    <property type="entry name" value="ATP/GTP PHOSPHATASE"/>
    <property type="match status" value="1"/>
</dbReference>
<feature type="domain" description="ATPase AAA-type core" evidence="1">
    <location>
        <begin position="208"/>
        <end position="324"/>
    </location>
</feature>
<dbReference type="SUPFAM" id="SSF52540">
    <property type="entry name" value="P-loop containing nucleoside triphosphate hydrolases"/>
    <property type="match status" value="1"/>
</dbReference>
<dbReference type="GO" id="GO:0016887">
    <property type="term" value="F:ATP hydrolysis activity"/>
    <property type="evidence" value="ECO:0007669"/>
    <property type="project" value="InterPro"/>
</dbReference>
<dbReference type="Pfam" id="PF13304">
    <property type="entry name" value="AAA_21"/>
    <property type="match status" value="1"/>
</dbReference>
<protein>
    <submittedName>
        <fullName evidence="3">Uncharacterized protein</fullName>
    </submittedName>
</protein>
<evidence type="ECO:0000313" key="3">
    <source>
        <dbReference type="EMBL" id="ETR73575.1"/>
    </source>
</evidence>
<dbReference type="PANTHER" id="PTHR43581:SF4">
    <property type="entry name" value="ATP_GTP PHOSPHATASE"/>
    <property type="match status" value="1"/>
</dbReference>
<organism evidence="3 4">
    <name type="scientific">Candidatus Magnetoglobus multicellularis str. Araruama</name>
    <dbReference type="NCBI Taxonomy" id="890399"/>
    <lineage>
        <taxon>Bacteria</taxon>
        <taxon>Pseudomonadati</taxon>
        <taxon>Thermodesulfobacteriota</taxon>
        <taxon>Desulfobacteria</taxon>
        <taxon>Desulfobacterales</taxon>
        <taxon>Desulfobacteraceae</taxon>
        <taxon>Candidatus Magnetoglobus</taxon>
    </lineage>
</organism>
<evidence type="ECO:0000259" key="2">
    <source>
        <dbReference type="Pfam" id="PF13476"/>
    </source>
</evidence>
<comment type="caution">
    <text evidence="3">The sequence shown here is derived from an EMBL/GenBank/DDBJ whole genome shotgun (WGS) entry which is preliminary data.</text>
</comment>
<dbReference type="Gene3D" id="3.40.50.300">
    <property type="entry name" value="P-loop containing nucleotide triphosphate hydrolases"/>
    <property type="match status" value="1"/>
</dbReference>
<evidence type="ECO:0000259" key="1">
    <source>
        <dbReference type="Pfam" id="PF13304"/>
    </source>
</evidence>
<proteinExistence type="predicted"/>
<accession>A0A1V1PFY1</accession>
<dbReference type="InterPro" id="IPR003959">
    <property type="entry name" value="ATPase_AAA_core"/>
</dbReference>
<dbReference type="InterPro" id="IPR051396">
    <property type="entry name" value="Bact_Antivir_Def_Nuclease"/>
</dbReference>
<evidence type="ECO:0000313" key="4">
    <source>
        <dbReference type="Proteomes" id="UP000189670"/>
    </source>
</evidence>
<gene>
    <name evidence="3" type="ORF">OMM_00860</name>
</gene>
<feature type="domain" description="Rad50/SbcC-type AAA" evidence="2">
    <location>
        <begin position="4"/>
        <end position="118"/>
    </location>
</feature>
<dbReference type="Pfam" id="PF13476">
    <property type="entry name" value="AAA_23"/>
    <property type="match status" value="1"/>
</dbReference>
<dbReference type="AlphaFoldDB" id="A0A1V1PFY1"/>
<dbReference type="EMBL" id="ATBP01000051">
    <property type="protein sequence ID" value="ETR73575.1"/>
    <property type="molecule type" value="Genomic_DNA"/>
</dbReference>